<dbReference type="InterPro" id="IPR050266">
    <property type="entry name" value="AB_hydrolase_sf"/>
</dbReference>
<name>A0A9X1WGV2_9CORY</name>
<dbReference type="GO" id="GO:0016787">
    <property type="term" value="F:hydrolase activity"/>
    <property type="evidence" value="ECO:0007669"/>
    <property type="project" value="UniProtKB-KW"/>
</dbReference>
<dbReference type="InterPro" id="IPR029058">
    <property type="entry name" value="AB_hydrolase_fold"/>
</dbReference>
<accession>A0A9X1WGV2</accession>
<dbReference type="InterPro" id="IPR000639">
    <property type="entry name" value="Epox_hydrolase-like"/>
</dbReference>
<reference evidence="2" key="1">
    <citation type="submission" date="2022-04" db="EMBL/GenBank/DDBJ databases">
        <title>Corynebacterium kalidii LD5P10.</title>
        <authorList>
            <person name="Sun J.Q."/>
        </authorList>
    </citation>
    <scope>NUCLEOTIDE SEQUENCE</scope>
    <source>
        <strain evidence="2">LD5P10</strain>
    </source>
</reference>
<keyword evidence="3" id="KW-1185">Reference proteome</keyword>
<sequence length="287" mass="29788">MTTIEPAPSVREGPSGVHLTEAGDGIPVFLLHGIGSSGAVFDDQLPLLADEHHVVAWDAPGYGRSADPDGPLGIDDFADIAAECIRTCFDDGAHVVGMSWGGVIATRLALRHPELVRSLILGSSTVGSGGDPGKAGQMRGRPEELGRVGAAAFAGDRAVRLVSPDATAELKQQATALMESSIRLPGYGYAAESMATTDHTDDLGDVAVPTLVFWGDRDEVTGRAAAVPLIAGIPGAVGVEVRHAGHLTNLESPENVTTWIASFALIAERMKESGRYLKSTPLPAAAL</sequence>
<keyword evidence="2" id="KW-0378">Hydrolase</keyword>
<proteinExistence type="predicted"/>
<dbReference type="EMBL" id="JALIEA010000013">
    <property type="protein sequence ID" value="MCJ7858759.1"/>
    <property type="molecule type" value="Genomic_DNA"/>
</dbReference>
<evidence type="ECO:0000313" key="3">
    <source>
        <dbReference type="Proteomes" id="UP001139207"/>
    </source>
</evidence>
<organism evidence="2 3">
    <name type="scientific">Corynebacterium kalidii</name>
    <dbReference type="NCBI Taxonomy" id="2931982"/>
    <lineage>
        <taxon>Bacteria</taxon>
        <taxon>Bacillati</taxon>
        <taxon>Actinomycetota</taxon>
        <taxon>Actinomycetes</taxon>
        <taxon>Mycobacteriales</taxon>
        <taxon>Corynebacteriaceae</taxon>
        <taxon>Corynebacterium</taxon>
    </lineage>
</organism>
<protein>
    <submittedName>
        <fullName evidence="2">Alpha/beta hydrolase</fullName>
    </submittedName>
</protein>
<dbReference type="PRINTS" id="PR00111">
    <property type="entry name" value="ABHYDROLASE"/>
</dbReference>
<dbReference type="AlphaFoldDB" id="A0A9X1WGV2"/>
<dbReference type="InterPro" id="IPR000073">
    <property type="entry name" value="AB_hydrolase_1"/>
</dbReference>
<dbReference type="Proteomes" id="UP001139207">
    <property type="component" value="Unassembled WGS sequence"/>
</dbReference>
<dbReference type="RefSeq" id="WP_244804498.1">
    <property type="nucleotide sequence ID" value="NZ_JALIEA010000013.1"/>
</dbReference>
<dbReference type="SUPFAM" id="SSF53474">
    <property type="entry name" value="alpha/beta-Hydrolases"/>
    <property type="match status" value="1"/>
</dbReference>
<dbReference type="PANTHER" id="PTHR43798">
    <property type="entry name" value="MONOACYLGLYCEROL LIPASE"/>
    <property type="match status" value="1"/>
</dbReference>
<evidence type="ECO:0000313" key="2">
    <source>
        <dbReference type="EMBL" id="MCJ7858759.1"/>
    </source>
</evidence>
<gene>
    <name evidence="2" type="ORF">MUN33_08515</name>
</gene>
<dbReference type="PRINTS" id="PR00412">
    <property type="entry name" value="EPOXHYDRLASE"/>
</dbReference>
<evidence type="ECO:0000259" key="1">
    <source>
        <dbReference type="Pfam" id="PF00561"/>
    </source>
</evidence>
<comment type="caution">
    <text evidence="2">The sequence shown here is derived from an EMBL/GenBank/DDBJ whole genome shotgun (WGS) entry which is preliminary data.</text>
</comment>
<dbReference type="Pfam" id="PF00561">
    <property type="entry name" value="Abhydrolase_1"/>
    <property type="match status" value="1"/>
</dbReference>
<feature type="domain" description="AB hydrolase-1" evidence="1">
    <location>
        <begin position="27"/>
        <end position="253"/>
    </location>
</feature>
<dbReference type="Gene3D" id="3.40.50.1820">
    <property type="entry name" value="alpha/beta hydrolase"/>
    <property type="match status" value="1"/>
</dbReference>